<accession>A0A829GM41</accession>
<evidence type="ECO:0000313" key="2">
    <source>
        <dbReference type="Proteomes" id="UP000014264"/>
    </source>
</evidence>
<gene>
    <name evidence="1" type="ORF">Lpp14_14004</name>
</gene>
<dbReference type="Proteomes" id="UP000014264">
    <property type="component" value="Unassembled WGS sequence"/>
</dbReference>
<dbReference type="EMBL" id="ANJZ01000346">
    <property type="protein sequence ID" value="EPC59468.1"/>
    <property type="molecule type" value="Genomic_DNA"/>
</dbReference>
<dbReference type="AlphaFoldDB" id="A0A829GM41"/>
<sequence length="218" mass="24586">MDTLLSSYLKKTLDSRIPGFFAAGVKRGYSLSDELKSRESILQLFEAQNAYGMLRHVCVDIAIQNEAKRLGLGITVEQKRVSKNGYTYPVLFNDNAVFTLHKTRSKKAMPTSAWNRKNRSFLNREISLFDDFDKPYSEEKSVPYLMVTYGGLNYKLSYVQIGLPNVGATRWIDTVDISNALATVKPLDVGGRKKLKLAFNDRVEQMLEGEKTNDGGQV</sequence>
<evidence type="ECO:0000313" key="1">
    <source>
        <dbReference type="EMBL" id="EPC59468.1"/>
    </source>
</evidence>
<name>A0A829GM41_LACPA</name>
<protein>
    <submittedName>
        <fullName evidence="1">Uncharacterized protein</fullName>
    </submittedName>
</protein>
<comment type="caution">
    <text evidence="1">The sequence shown here is derived from an EMBL/GenBank/DDBJ whole genome shotgun (WGS) entry which is preliminary data.</text>
</comment>
<proteinExistence type="predicted"/>
<reference evidence="1 2" key="1">
    <citation type="journal article" date="2013" name="PLoS ONE">
        <title>Lactobacillus paracasei comparative genomics: towards species pan-genome definition and exploitation of diversity.</title>
        <authorList>
            <person name="Smokvina T."/>
            <person name="Wels M."/>
            <person name="Polka J."/>
            <person name="Chervaux C."/>
            <person name="Brisse S."/>
            <person name="Boekhorst J."/>
            <person name="van Hylckama Vlieg J.E."/>
            <person name="Siezen R.J."/>
        </authorList>
    </citation>
    <scope>NUCLEOTIDE SEQUENCE [LARGE SCALE GENOMIC DNA]</scope>
    <source>
        <strain evidence="1 2">Lpp14</strain>
    </source>
</reference>
<organism evidence="1 2">
    <name type="scientific">Lacticaseibacillus paracasei subsp. paracasei Lpp14</name>
    <dbReference type="NCBI Taxonomy" id="1256204"/>
    <lineage>
        <taxon>Bacteria</taxon>
        <taxon>Bacillati</taxon>
        <taxon>Bacillota</taxon>
        <taxon>Bacilli</taxon>
        <taxon>Lactobacillales</taxon>
        <taxon>Lactobacillaceae</taxon>
        <taxon>Lacticaseibacillus</taxon>
    </lineage>
</organism>